<dbReference type="EMBL" id="JHEM01000002">
    <property type="protein sequence ID" value="KCB26185.1"/>
    <property type="molecule type" value="Genomic_DNA"/>
</dbReference>
<evidence type="ECO:0000313" key="3">
    <source>
        <dbReference type="Proteomes" id="UP000025748"/>
    </source>
</evidence>
<proteinExistence type="predicted"/>
<evidence type="ECO:0000313" key="2">
    <source>
        <dbReference type="EMBL" id="KCB26185.1"/>
    </source>
</evidence>
<dbReference type="InterPro" id="IPR030392">
    <property type="entry name" value="S74_ICA"/>
</dbReference>
<keyword evidence="3" id="KW-1185">Reference proteome</keyword>
<sequence>MSFVGKAVGSILGTDKQADAAKEAGDNTYAAAKYAADQQMKMFEQMQKNLAPYMTAGQQGMGGLLGMLGMQGGTSGAGGGLGSLLTRQFQFDPSQLESTPGYQFTLNQGLKSLANQNAAKGLGLSGAQQKGALEYATGLANNTYGDQYSRALQSYMTNYGLASDMFNRFSGLAGLGQNAAAGVGNAGMQTASNMGNLLMQGTQAQGSGLIGAANANASALGAGGTLGLAGAGIYSLLSDRRYKADISLIGKTPGGHNWYRYRYKGYPEWYQGVMAQEVEQTVPDAVVEHDGVKYVDYSKVH</sequence>
<name>A0ABR4R6G8_9BORD</name>
<organism evidence="2 3">
    <name type="scientific">Bordetella hinzii OH87 BAL007II</name>
    <dbReference type="NCBI Taxonomy" id="1331262"/>
    <lineage>
        <taxon>Bacteria</taxon>
        <taxon>Pseudomonadati</taxon>
        <taxon>Pseudomonadota</taxon>
        <taxon>Betaproteobacteria</taxon>
        <taxon>Burkholderiales</taxon>
        <taxon>Alcaligenaceae</taxon>
        <taxon>Bordetella</taxon>
    </lineage>
</organism>
<dbReference type="RefSeq" id="WP_051594324.1">
    <property type="nucleotide sequence ID" value="NZ_JHEM01000002.1"/>
</dbReference>
<gene>
    <name evidence="2" type="ORF">L544_3232</name>
</gene>
<protein>
    <submittedName>
        <fullName evidence="2">N-acetyltransferase YedL</fullName>
    </submittedName>
</protein>
<dbReference type="Proteomes" id="UP000025748">
    <property type="component" value="Unassembled WGS sequence"/>
</dbReference>
<evidence type="ECO:0000259" key="1">
    <source>
        <dbReference type="Pfam" id="PF13884"/>
    </source>
</evidence>
<reference evidence="2 3" key="1">
    <citation type="submission" date="2014-03" db="EMBL/GenBank/DDBJ databases">
        <title>Genome sequence of Bordetella hinzii.</title>
        <authorList>
            <person name="Register K."/>
            <person name="Harvill E."/>
            <person name="Goodfield L.L."/>
            <person name="Ivanov Y.V."/>
            <person name="Meyer J.A."/>
            <person name="Muse S.J."/>
            <person name="Jacobs N."/>
            <person name="Bendor L."/>
            <person name="Smallridge W.E."/>
            <person name="Brinkac L.M."/>
            <person name="Sanka R."/>
            <person name="Kim M."/>
            <person name="Losada L."/>
        </authorList>
    </citation>
    <scope>NUCLEOTIDE SEQUENCE [LARGE SCALE GENOMIC DNA]</scope>
    <source>
        <strain evidence="2 3">OH87 BAL007II</strain>
    </source>
</reference>
<feature type="domain" description="Peptidase S74" evidence="1">
    <location>
        <begin position="238"/>
        <end position="286"/>
    </location>
</feature>
<comment type="caution">
    <text evidence="2">The sequence shown here is derived from an EMBL/GenBank/DDBJ whole genome shotgun (WGS) entry which is preliminary data.</text>
</comment>
<accession>A0ABR4R6G8</accession>
<dbReference type="Pfam" id="PF13884">
    <property type="entry name" value="Peptidase_S74"/>
    <property type="match status" value="1"/>
</dbReference>